<dbReference type="AlphaFoldDB" id="G9EQ09"/>
<gene>
    <name evidence="1" type="ORF">LDG_7352</name>
</gene>
<accession>G9EQ09</accession>
<dbReference type="InParanoid" id="G9EQ09"/>
<organism evidence="1 2">
    <name type="scientific">Legionella drancourtii LLAP12</name>
    <dbReference type="NCBI Taxonomy" id="658187"/>
    <lineage>
        <taxon>Bacteria</taxon>
        <taxon>Pseudomonadati</taxon>
        <taxon>Pseudomonadota</taxon>
        <taxon>Gammaproteobacteria</taxon>
        <taxon>Legionellales</taxon>
        <taxon>Legionellaceae</taxon>
        <taxon>Legionella</taxon>
    </lineage>
</organism>
<dbReference type="Proteomes" id="UP000002770">
    <property type="component" value="Unassembled WGS sequence"/>
</dbReference>
<dbReference type="EMBL" id="JH413828">
    <property type="protein sequence ID" value="EHL30584.1"/>
    <property type="molecule type" value="Genomic_DNA"/>
</dbReference>
<sequence>MILLLLNNERLIKRFTNDYHKNPMSFSTKVTNAYFLLGMTILLTSNR</sequence>
<dbReference type="HOGENOM" id="CLU_3169673_0_0_6"/>
<evidence type="ECO:0000313" key="1">
    <source>
        <dbReference type="EMBL" id="EHL30584.1"/>
    </source>
</evidence>
<keyword evidence="2" id="KW-1185">Reference proteome</keyword>
<dbReference type="STRING" id="658187.LDG_7352"/>
<name>G9EQ09_9GAMM</name>
<protein>
    <submittedName>
        <fullName evidence="1">Uncharacterized protein</fullName>
    </submittedName>
</protein>
<proteinExistence type="predicted"/>
<reference evidence="1 2" key="1">
    <citation type="journal article" date="2011" name="BMC Genomics">
        <title>Insight into cross-talk between intra-amoebal pathogens.</title>
        <authorList>
            <person name="Gimenez G."/>
            <person name="Bertelli C."/>
            <person name="Moliner C."/>
            <person name="Robert C."/>
            <person name="Raoult D."/>
            <person name="Fournier P.E."/>
            <person name="Greub G."/>
        </authorList>
    </citation>
    <scope>NUCLEOTIDE SEQUENCE [LARGE SCALE GENOMIC DNA]</scope>
    <source>
        <strain evidence="1 2">LLAP12</strain>
    </source>
</reference>
<evidence type="ECO:0000313" key="2">
    <source>
        <dbReference type="Proteomes" id="UP000002770"/>
    </source>
</evidence>